<dbReference type="InterPro" id="IPR029068">
    <property type="entry name" value="Glyas_Bleomycin-R_OHBP_Dase"/>
</dbReference>
<dbReference type="EMBL" id="FMZO01000017">
    <property type="protein sequence ID" value="SDD96110.1"/>
    <property type="molecule type" value="Genomic_DNA"/>
</dbReference>
<protein>
    <submittedName>
        <fullName evidence="2">Uncharacterized conserved protein PhnB, glyoxalase superfamily</fullName>
    </submittedName>
</protein>
<keyword evidence="3" id="KW-1185">Reference proteome</keyword>
<dbReference type="AlphaFoldDB" id="A0A1G6Z0H4"/>
<dbReference type="RefSeq" id="WP_090392492.1">
    <property type="nucleotide sequence ID" value="NZ_FMZO01000017.1"/>
</dbReference>
<reference evidence="3" key="1">
    <citation type="submission" date="2016-10" db="EMBL/GenBank/DDBJ databases">
        <authorList>
            <person name="Varghese N."/>
            <person name="Submissions S."/>
        </authorList>
    </citation>
    <scope>NUCLEOTIDE SEQUENCE [LARGE SCALE GENOMIC DNA]</scope>
    <source>
        <strain evidence="3">DSM 25811 / CCM 8410 / LMG 26954 / E90</strain>
    </source>
</reference>
<dbReference type="PANTHER" id="PTHR34109:SF1">
    <property type="entry name" value="VOC DOMAIN-CONTAINING PROTEIN"/>
    <property type="match status" value="1"/>
</dbReference>
<accession>A0A1G6Z0H4</accession>
<dbReference type="STRING" id="1285928.SAMN04487894_1178"/>
<dbReference type="Gene3D" id="3.30.720.120">
    <property type="match status" value="1"/>
</dbReference>
<feature type="domain" description="VOC" evidence="1">
    <location>
        <begin position="8"/>
        <end position="124"/>
    </location>
</feature>
<sequence length="125" mass="14102">MKVAKGHQPLMPYLILLNAEAFIGFTQRVFNALEIFKSYRDEDSKEIMHAEVQINGCNILFADVTEGYDAAPANLFVYVDDASETLRKAVNNGCEVIDELAQRDYGYSAGVRDPFGNVWWLTSMK</sequence>
<dbReference type="Pfam" id="PF00903">
    <property type="entry name" value="Glyoxalase"/>
    <property type="match status" value="1"/>
</dbReference>
<dbReference type="PANTHER" id="PTHR34109">
    <property type="entry name" value="BNAUNNG04460D PROTEIN-RELATED"/>
    <property type="match status" value="1"/>
</dbReference>
<evidence type="ECO:0000313" key="2">
    <source>
        <dbReference type="EMBL" id="SDD96110.1"/>
    </source>
</evidence>
<proteinExistence type="predicted"/>
<evidence type="ECO:0000313" key="3">
    <source>
        <dbReference type="Proteomes" id="UP000198757"/>
    </source>
</evidence>
<gene>
    <name evidence="2" type="ORF">SAMN04487894_1178</name>
</gene>
<dbReference type="SUPFAM" id="SSF54593">
    <property type="entry name" value="Glyoxalase/Bleomycin resistance protein/Dihydroxybiphenyl dioxygenase"/>
    <property type="match status" value="1"/>
</dbReference>
<evidence type="ECO:0000259" key="1">
    <source>
        <dbReference type="PROSITE" id="PS51819"/>
    </source>
</evidence>
<dbReference type="InterPro" id="IPR004360">
    <property type="entry name" value="Glyas_Fos-R_dOase_dom"/>
</dbReference>
<dbReference type="Proteomes" id="UP000198757">
    <property type="component" value="Unassembled WGS sequence"/>
</dbReference>
<name>A0A1G6Z0H4_NIADE</name>
<dbReference type="OrthoDB" id="9795306at2"/>
<dbReference type="PROSITE" id="PS51819">
    <property type="entry name" value="VOC"/>
    <property type="match status" value="1"/>
</dbReference>
<organism evidence="2 3">
    <name type="scientific">Niabella drilacis (strain DSM 25811 / CCM 8410 / CCUG 62505 / LMG 26954 / E90)</name>
    <dbReference type="NCBI Taxonomy" id="1285928"/>
    <lineage>
        <taxon>Bacteria</taxon>
        <taxon>Pseudomonadati</taxon>
        <taxon>Bacteroidota</taxon>
        <taxon>Chitinophagia</taxon>
        <taxon>Chitinophagales</taxon>
        <taxon>Chitinophagaceae</taxon>
        <taxon>Niabella</taxon>
    </lineage>
</organism>
<dbReference type="Gene3D" id="3.30.720.110">
    <property type="match status" value="1"/>
</dbReference>
<dbReference type="InterPro" id="IPR037523">
    <property type="entry name" value="VOC_core"/>
</dbReference>